<feature type="domain" description="SLH" evidence="2">
    <location>
        <begin position="33"/>
        <end position="96"/>
    </location>
</feature>
<dbReference type="AlphaFoldDB" id="B0C579"/>
<accession>B0C579</accession>
<feature type="domain" description="SLH" evidence="2">
    <location>
        <begin position="97"/>
        <end position="156"/>
    </location>
</feature>
<feature type="signal peptide" evidence="1">
    <location>
        <begin position="1"/>
        <end position="33"/>
    </location>
</feature>
<dbReference type="PANTHER" id="PTHR43308">
    <property type="entry name" value="OUTER MEMBRANE PROTEIN ALPHA-RELATED"/>
    <property type="match status" value="1"/>
</dbReference>
<feature type="chain" id="PRO_5002746656" evidence="1">
    <location>
        <begin position="34"/>
        <end position="421"/>
    </location>
</feature>
<proteinExistence type="predicted"/>
<dbReference type="HOGENOM" id="CLU_031608_0_0_3"/>
<dbReference type="InterPro" id="IPR051465">
    <property type="entry name" value="Cell_Envelope_Struct_Comp"/>
</dbReference>
<organism evidence="3 4">
    <name type="scientific">Acaryochloris marina (strain MBIC 11017)</name>
    <dbReference type="NCBI Taxonomy" id="329726"/>
    <lineage>
        <taxon>Bacteria</taxon>
        <taxon>Bacillati</taxon>
        <taxon>Cyanobacteriota</taxon>
        <taxon>Cyanophyceae</taxon>
        <taxon>Acaryochloridales</taxon>
        <taxon>Acaryochloridaceae</taxon>
        <taxon>Acaryochloris</taxon>
    </lineage>
</organism>
<evidence type="ECO:0000313" key="4">
    <source>
        <dbReference type="Proteomes" id="UP000000268"/>
    </source>
</evidence>
<protein>
    <submittedName>
        <fullName evidence="3">S-layer region-like protein, putative</fullName>
    </submittedName>
</protein>
<dbReference type="OrthoDB" id="9759810at2"/>
<dbReference type="PROSITE" id="PS51272">
    <property type="entry name" value="SLH"/>
    <property type="match status" value="3"/>
</dbReference>
<evidence type="ECO:0000259" key="2">
    <source>
        <dbReference type="PROSITE" id="PS51272"/>
    </source>
</evidence>
<evidence type="ECO:0000313" key="3">
    <source>
        <dbReference type="EMBL" id="ABW26319.1"/>
    </source>
</evidence>
<sequence>MLRVSPRFSRIALTWGVSLSAIAPIFSALPASAQANFSDVSLGYWARPFIEKLAEENVIKGFPDGTFKPDQPVTRAQFAAIVRQAFDRESTRQYRGFADVPTNHWAQPAIGKAYSTRFMSGYPGNLFQPNQRIPKVQALVSLASGLELEPDAPTDEVLATFRDAADIPGYADKGVTAATEAGLVVNYPNANFLNPNQQATRAEIAAFVYQALVDQGDLDPISDKARANNYIVKLDGTASPEQPSTPINTGSIIASGSKIPVRYPGPNKVNLIVAPGETVDTKLEVAEDIVNTAGTVLIPKGSLIEGTLVPVNVGTTPGTQFVAKTLKVGTRSYDIRANSDPQVAVSRQSVKPNDIRGAISTTAGRTILNSVLGSGFNLGSLLTGALLSGVATSPSAPKDSVIVVDPAALELTIQSSLDLTT</sequence>
<keyword evidence="4" id="KW-1185">Reference proteome</keyword>
<reference evidence="3 4" key="1">
    <citation type="journal article" date="2008" name="Proc. Natl. Acad. Sci. U.S.A.">
        <title>Niche adaptation and genome expansion in the chlorophyll d-producing cyanobacterium Acaryochloris marina.</title>
        <authorList>
            <person name="Swingley W.D."/>
            <person name="Chen M."/>
            <person name="Cheung P.C."/>
            <person name="Conrad A.L."/>
            <person name="Dejesa L.C."/>
            <person name="Hao J."/>
            <person name="Honchak B.M."/>
            <person name="Karbach L.E."/>
            <person name="Kurdoglu A."/>
            <person name="Lahiri S."/>
            <person name="Mastrian S.D."/>
            <person name="Miyashita H."/>
            <person name="Page L."/>
            <person name="Ramakrishna P."/>
            <person name="Satoh S."/>
            <person name="Sattley W.M."/>
            <person name="Shimada Y."/>
            <person name="Taylor H.L."/>
            <person name="Tomo T."/>
            <person name="Tsuchiya T."/>
            <person name="Wang Z.T."/>
            <person name="Raymond J."/>
            <person name="Mimuro M."/>
            <person name="Blankenship R.E."/>
            <person name="Touchman J.W."/>
        </authorList>
    </citation>
    <scope>NUCLEOTIDE SEQUENCE [LARGE SCALE GENOMIC DNA]</scope>
    <source>
        <strain evidence="4">MBIC 11017</strain>
    </source>
</reference>
<dbReference type="PANTHER" id="PTHR43308:SF5">
    <property type="entry name" value="S-LAYER PROTEIN _ PEPTIDOGLYCAN ENDO-BETA-N-ACETYLGLUCOSAMINIDASE"/>
    <property type="match status" value="1"/>
</dbReference>
<gene>
    <name evidence="3" type="ordered locus">AM1_1282</name>
</gene>
<keyword evidence="1" id="KW-0732">Signal</keyword>
<dbReference type="Pfam" id="PF00395">
    <property type="entry name" value="SLH"/>
    <property type="match status" value="3"/>
</dbReference>
<dbReference type="eggNOG" id="COG2948">
    <property type="taxonomic scope" value="Bacteria"/>
</dbReference>
<dbReference type="Proteomes" id="UP000000268">
    <property type="component" value="Chromosome"/>
</dbReference>
<evidence type="ECO:0000256" key="1">
    <source>
        <dbReference type="SAM" id="SignalP"/>
    </source>
</evidence>
<feature type="domain" description="SLH" evidence="2">
    <location>
        <begin position="158"/>
        <end position="222"/>
    </location>
</feature>
<dbReference type="STRING" id="329726.AM1_1282"/>
<name>B0C579_ACAM1</name>
<dbReference type="KEGG" id="amr:AM1_1282"/>
<dbReference type="RefSeq" id="WP_012161857.1">
    <property type="nucleotide sequence ID" value="NC_009925.1"/>
</dbReference>
<dbReference type="EMBL" id="CP000828">
    <property type="protein sequence ID" value="ABW26319.1"/>
    <property type="molecule type" value="Genomic_DNA"/>
</dbReference>
<dbReference type="InterPro" id="IPR001119">
    <property type="entry name" value="SLH_dom"/>
</dbReference>